<dbReference type="InterPro" id="IPR038740">
    <property type="entry name" value="BioF2-like_GNAT_dom"/>
</dbReference>
<dbReference type="RefSeq" id="WP_394164232.1">
    <property type="nucleotide sequence ID" value="NZ_JBHGCJ010000013.1"/>
</dbReference>
<evidence type="ECO:0000313" key="3">
    <source>
        <dbReference type="Proteomes" id="UP001605261"/>
    </source>
</evidence>
<protein>
    <submittedName>
        <fullName evidence="2">GNAT family N-acetyltransferase</fullName>
        <ecNumber evidence="2">2.3.1.-</ecNumber>
    </submittedName>
</protein>
<evidence type="ECO:0000259" key="1">
    <source>
        <dbReference type="Pfam" id="PF13480"/>
    </source>
</evidence>
<evidence type="ECO:0000313" key="2">
    <source>
        <dbReference type="EMBL" id="MFG6110713.1"/>
    </source>
</evidence>
<feature type="domain" description="BioF2-like acetyltransferase" evidence="1">
    <location>
        <begin position="202"/>
        <end position="324"/>
    </location>
</feature>
<dbReference type="Pfam" id="PF13480">
    <property type="entry name" value="Acetyltransf_6"/>
    <property type="match status" value="1"/>
</dbReference>
<dbReference type="Proteomes" id="UP001605261">
    <property type="component" value="Unassembled WGS sequence"/>
</dbReference>
<dbReference type="GO" id="GO:0016746">
    <property type="term" value="F:acyltransferase activity"/>
    <property type="evidence" value="ECO:0007669"/>
    <property type="project" value="UniProtKB-KW"/>
</dbReference>
<dbReference type="EC" id="2.3.1.-" evidence="2"/>
<comment type="caution">
    <text evidence="2">The sequence shown here is derived from an EMBL/GenBank/DDBJ whole genome shotgun (WGS) entry which is preliminary data.</text>
</comment>
<name>A0ABW7D136_9GAMM</name>
<sequence>MNAAATADARFAASARAFAALHAGPGAGTRVPNLHARIDTLTTAAGDLPVSVHDGRAGDAWVCSPRTTYADYAAEEGARYLPAWAAPLSLRLIASLGGSLQWSGIDHAVSINNWLLSTNLYPALALVDPAALLQEAVARWPRHTVWFRSLNAHDNADWLAALQAAGCHLVTSRQVYLYDDVDLRACRHGNLKADLALLRKTPLRHCRDQDVTDADYARIAELYALLYIGKHSRFNPVYDAQFLRLWHRAGLLTFEGFRSDDGRLACVLGLFRQGRTATAPIVGYDTAQPQKLALYRLATACAYRACLDNGWRLNFSAGAAGFKRLRGGVPAIEYSAVYARHLPRRTRTAVAALSTLTCRLGTPLLRRFGL</sequence>
<reference evidence="2 3" key="1">
    <citation type="submission" date="2024-09" db="EMBL/GenBank/DDBJ databases">
        <authorList>
            <consortium name="All-Russian atlas of soil microorganisms"/>
            <consortium name="as a basis for the search for new antimicrobial producers and enzymes with unique properties"/>
            <person name="Sokolova E.A."/>
            <person name="Voronina E.N."/>
        </authorList>
    </citation>
    <scope>NUCLEOTIDE SEQUENCE [LARGE SCALE GENOMIC DNA]</scope>
    <source>
        <strain evidence="2 3">AF-22b-331.1</strain>
    </source>
</reference>
<keyword evidence="2" id="KW-0012">Acyltransferase</keyword>
<dbReference type="EMBL" id="JBHGCJ010000013">
    <property type="protein sequence ID" value="MFG6110713.1"/>
    <property type="molecule type" value="Genomic_DNA"/>
</dbReference>
<organism evidence="2 3">
    <name type="scientific">Stenotrophomonas nematodicola</name>
    <dbReference type="NCBI Taxonomy" id="2656746"/>
    <lineage>
        <taxon>Bacteria</taxon>
        <taxon>Pseudomonadati</taxon>
        <taxon>Pseudomonadota</taxon>
        <taxon>Gammaproteobacteria</taxon>
        <taxon>Lysobacterales</taxon>
        <taxon>Lysobacteraceae</taxon>
        <taxon>Stenotrophomonas</taxon>
    </lineage>
</organism>
<accession>A0ABW7D136</accession>
<gene>
    <name evidence="2" type="ORF">ACEU0G_000592</name>
</gene>
<keyword evidence="2" id="KW-0808">Transferase</keyword>
<proteinExistence type="predicted"/>
<keyword evidence="3" id="KW-1185">Reference proteome</keyword>